<dbReference type="EMBL" id="CP000758">
    <property type="protein sequence ID" value="ABS15033.1"/>
    <property type="molecule type" value="Genomic_DNA"/>
</dbReference>
<sequence length="88" mass="9463">MGNGRSWADPPKRLPAMQLAKIVAQFDELFPTHDLPASIDPLDGEAVSLASNLDTKTLQFILRGIKTGPDTGFETTGPAMVSQPLLDE</sequence>
<evidence type="ECO:0000313" key="1">
    <source>
        <dbReference type="EMBL" id="ABS15033.1"/>
    </source>
</evidence>
<reference evidence="1 2" key="1">
    <citation type="journal article" date="2011" name="J. Bacteriol.">
        <title>Genome of Ochrobactrum anthropi ATCC 49188 T, a versatile opportunistic pathogen and symbiont of several eukaryotic hosts.</title>
        <authorList>
            <person name="Chain P.S."/>
            <person name="Lang D.M."/>
            <person name="Comerci D.J."/>
            <person name="Malfatti S.A."/>
            <person name="Vergez L.M."/>
            <person name="Shin M."/>
            <person name="Ugalde R.A."/>
            <person name="Garcia E."/>
            <person name="Tolmasky M.E."/>
        </authorList>
    </citation>
    <scope>NUCLEOTIDE SEQUENCE [LARGE SCALE GENOMIC DNA]</scope>
    <source>
        <strain evidence="2">ATCC 49188 / DSM 6882 / CCUG 24695 / JCM 21032 / LMG 3331 / NBRC 15819 / NCTC 12168 / Alc 37</strain>
    </source>
</reference>
<dbReference type="Proteomes" id="UP000002301">
    <property type="component" value="Chromosome 1"/>
</dbReference>
<name>A6X1C9_BRUA4</name>
<accession>A6X1C9</accession>
<dbReference type="HOGENOM" id="CLU_2465987_0_0_5"/>
<protein>
    <submittedName>
        <fullName evidence="1">Uncharacterized protein</fullName>
    </submittedName>
</protein>
<evidence type="ECO:0000313" key="2">
    <source>
        <dbReference type="Proteomes" id="UP000002301"/>
    </source>
</evidence>
<gene>
    <name evidence="1" type="ordered locus">Oant_2319</name>
</gene>
<dbReference type="KEGG" id="oan:Oant_2319"/>
<dbReference type="STRING" id="439375.Oant_2319"/>
<keyword evidence="2" id="KW-1185">Reference proteome</keyword>
<organism evidence="1 2">
    <name type="scientific">Brucella anthropi (strain ATCC 49188 / DSM 6882 / CCUG 24695 / JCM 21032 / LMG 3331 / NBRC 15819 / NCTC 12168 / Alc 37)</name>
    <name type="common">Ochrobactrum anthropi</name>
    <dbReference type="NCBI Taxonomy" id="439375"/>
    <lineage>
        <taxon>Bacteria</taxon>
        <taxon>Pseudomonadati</taxon>
        <taxon>Pseudomonadota</taxon>
        <taxon>Alphaproteobacteria</taxon>
        <taxon>Hyphomicrobiales</taxon>
        <taxon>Brucellaceae</taxon>
        <taxon>Brucella/Ochrobactrum group</taxon>
        <taxon>Brucella</taxon>
    </lineage>
</organism>
<proteinExistence type="predicted"/>
<dbReference type="AlphaFoldDB" id="A6X1C9"/>